<dbReference type="Pfam" id="PF00043">
    <property type="entry name" value="GST_C"/>
    <property type="match status" value="1"/>
</dbReference>
<dbReference type="InterPro" id="IPR040079">
    <property type="entry name" value="Glutathione_S-Trfase"/>
</dbReference>
<protein>
    <submittedName>
        <fullName evidence="2">Glutathione S-transferase family protein</fullName>
    </submittedName>
</protein>
<keyword evidence="3" id="KW-1185">Reference proteome</keyword>
<evidence type="ECO:0000313" key="2">
    <source>
        <dbReference type="EMBL" id="MFD0849817.1"/>
    </source>
</evidence>
<dbReference type="InterPro" id="IPR036249">
    <property type="entry name" value="Thioredoxin-like_sf"/>
</dbReference>
<dbReference type="PANTHER" id="PTHR44051">
    <property type="entry name" value="GLUTATHIONE S-TRANSFERASE-RELATED"/>
    <property type="match status" value="1"/>
</dbReference>
<reference evidence="3" key="1">
    <citation type="journal article" date="2019" name="Int. J. Syst. Evol. Microbiol.">
        <title>The Global Catalogue of Microorganisms (GCM) 10K type strain sequencing project: providing services to taxonomists for standard genome sequencing and annotation.</title>
        <authorList>
            <consortium name="The Broad Institute Genomics Platform"/>
            <consortium name="The Broad Institute Genome Sequencing Center for Infectious Disease"/>
            <person name="Wu L."/>
            <person name="Ma J."/>
        </authorList>
    </citation>
    <scope>NUCLEOTIDE SEQUENCE [LARGE SCALE GENOMIC DNA]</scope>
    <source>
        <strain evidence="3">CCUG 52537</strain>
    </source>
</reference>
<feature type="domain" description="GST N-terminal" evidence="1">
    <location>
        <begin position="1"/>
        <end position="78"/>
    </location>
</feature>
<gene>
    <name evidence="2" type="ORF">ACFQ00_15890</name>
</gene>
<dbReference type="EMBL" id="JBHTIK010000012">
    <property type="protein sequence ID" value="MFD0849817.1"/>
    <property type="molecule type" value="Genomic_DNA"/>
</dbReference>
<dbReference type="InterPro" id="IPR004046">
    <property type="entry name" value="GST_C"/>
</dbReference>
<evidence type="ECO:0000313" key="3">
    <source>
        <dbReference type="Proteomes" id="UP001597124"/>
    </source>
</evidence>
<sequence>MKLWHCAGARSFRPLWCLEEMGLAYDLRLMAFPPRFTEPDYLELNPFGTVPTFTDDDTLMTESTGICHYLAERYGPTSLAVRPNEPGYGRYLNWLYQSDATLTFPQTLVLRYGVFEPEERRLPQAVEDYTRWFFSRLKGTAKLLGDRDYVAAERFTIADIGFAYALRLADILKLGAFPENVAAYWARMQARDGYRRAIAKEAGAALFIS</sequence>
<dbReference type="SUPFAM" id="SSF47616">
    <property type="entry name" value="GST C-terminal domain-like"/>
    <property type="match status" value="1"/>
</dbReference>
<organism evidence="2 3">
    <name type="scientific">Sphingosinicella xenopeptidilytica</name>
    <dbReference type="NCBI Taxonomy" id="364098"/>
    <lineage>
        <taxon>Bacteria</taxon>
        <taxon>Pseudomonadati</taxon>
        <taxon>Pseudomonadota</taxon>
        <taxon>Alphaproteobacteria</taxon>
        <taxon>Sphingomonadales</taxon>
        <taxon>Sphingosinicellaceae</taxon>
        <taxon>Sphingosinicella</taxon>
    </lineage>
</organism>
<dbReference type="CDD" id="cd03046">
    <property type="entry name" value="GST_N_GTT1_like"/>
    <property type="match status" value="1"/>
</dbReference>
<dbReference type="RefSeq" id="WP_381492964.1">
    <property type="nucleotide sequence ID" value="NZ_JBHTIK010000012.1"/>
</dbReference>
<dbReference type="Gene3D" id="3.40.30.10">
    <property type="entry name" value="Glutaredoxin"/>
    <property type="match status" value="1"/>
</dbReference>
<comment type="caution">
    <text evidence="2">The sequence shown here is derived from an EMBL/GenBank/DDBJ whole genome shotgun (WGS) entry which is preliminary data.</text>
</comment>
<dbReference type="Pfam" id="PF13409">
    <property type="entry name" value="GST_N_2"/>
    <property type="match status" value="1"/>
</dbReference>
<dbReference type="SUPFAM" id="SSF52833">
    <property type="entry name" value="Thioredoxin-like"/>
    <property type="match status" value="1"/>
</dbReference>
<dbReference type="PROSITE" id="PS50404">
    <property type="entry name" value="GST_NTER"/>
    <property type="match status" value="1"/>
</dbReference>
<dbReference type="Proteomes" id="UP001597124">
    <property type="component" value="Unassembled WGS sequence"/>
</dbReference>
<dbReference type="SFLD" id="SFLDG01150">
    <property type="entry name" value="Main.1:_Beta-like"/>
    <property type="match status" value="1"/>
</dbReference>
<dbReference type="PANTHER" id="PTHR44051:SF21">
    <property type="entry name" value="GLUTATHIONE S-TRANSFERASE FAMILY PROTEIN"/>
    <property type="match status" value="1"/>
</dbReference>
<dbReference type="InterPro" id="IPR036282">
    <property type="entry name" value="Glutathione-S-Trfase_C_sf"/>
</dbReference>
<dbReference type="SFLD" id="SFLDG00358">
    <property type="entry name" value="Main_(cytGST)"/>
    <property type="match status" value="1"/>
</dbReference>
<dbReference type="Gene3D" id="1.20.1050.10">
    <property type="match status" value="1"/>
</dbReference>
<accession>A0ABW3C7T6</accession>
<dbReference type="InterPro" id="IPR004045">
    <property type="entry name" value="Glutathione_S-Trfase_N"/>
</dbReference>
<dbReference type="SFLD" id="SFLDS00019">
    <property type="entry name" value="Glutathione_Transferase_(cytos"/>
    <property type="match status" value="1"/>
</dbReference>
<evidence type="ECO:0000259" key="1">
    <source>
        <dbReference type="PROSITE" id="PS50404"/>
    </source>
</evidence>
<name>A0ABW3C7T6_SPHXN</name>
<proteinExistence type="predicted"/>